<name>A0A0W8E8C7_9ZZZZ</name>
<protein>
    <submittedName>
        <fullName evidence="1">Uncharacterized protein</fullName>
    </submittedName>
</protein>
<dbReference type="AlphaFoldDB" id="A0A0W8E8C7"/>
<gene>
    <name evidence="1" type="ORF">ASZ90_017765</name>
</gene>
<accession>A0A0W8E8C7</accession>
<comment type="caution">
    <text evidence="1">The sequence shown here is derived from an EMBL/GenBank/DDBJ whole genome shotgun (WGS) entry which is preliminary data.</text>
</comment>
<reference evidence="1" key="1">
    <citation type="journal article" date="2015" name="Proc. Natl. Acad. Sci. U.S.A.">
        <title>Networks of energetic and metabolic interactions define dynamics in microbial communities.</title>
        <authorList>
            <person name="Embree M."/>
            <person name="Liu J.K."/>
            <person name="Al-Bassam M.M."/>
            <person name="Zengler K."/>
        </authorList>
    </citation>
    <scope>NUCLEOTIDE SEQUENCE</scope>
</reference>
<sequence>MGKTQVEYGILWRKKPSINERQIKKLLCGMSVQKSYIIGLQIPPFKMSGRHISLSIIVVYMTKGR</sequence>
<dbReference type="EMBL" id="LNQE01001837">
    <property type="protein sequence ID" value="KUG04885.1"/>
    <property type="molecule type" value="Genomic_DNA"/>
</dbReference>
<proteinExistence type="predicted"/>
<organism evidence="1">
    <name type="scientific">hydrocarbon metagenome</name>
    <dbReference type="NCBI Taxonomy" id="938273"/>
    <lineage>
        <taxon>unclassified sequences</taxon>
        <taxon>metagenomes</taxon>
        <taxon>ecological metagenomes</taxon>
    </lineage>
</organism>
<evidence type="ECO:0000313" key="1">
    <source>
        <dbReference type="EMBL" id="KUG04885.1"/>
    </source>
</evidence>